<dbReference type="AlphaFoldDB" id="A0A3M7QZZ9"/>
<comment type="caution">
    <text evidence="1">The sequence shown here is derived from an EMBL/GenBank/DDBJ whole genome shotgun (WGS) entry which is preliminary data.</text>
</comment>
<sequence>MPYENSFRILRVVYGHLSNEIKTYFSLKLIFIHFILNFLFDKLLLSCTINVWCLAIINNTAFITGSCDKTI</sequence>
<organism evidence="1 2">
    <name type="scientific">Brachionus plicatilis</name>
    <name type="common">Marine rotifer</name>
    <name type="synonym">Brachionus muelleri</name>
    <dbReference type="NCBI Taxonomy" id="10195"/>
    <lineage>
        <taxon>Eukaryota</taxon>
        <taxon>Metazoa</taxon>
        <taxon>Spiralia</taxon>
        <taxon>Gnathifera</taxon>
        <taxon>Rotifera</taxon>
        <taxon>Eurotatoria</taxon>
        <taxon>Monogononta</taxon>
        <taxon>Pseudotrocha</taxon>
        <taxon>Ploima</taxon>
        <taxon>Brachionidae</taxon>
        <taxon>Brachionus</taxon>
    </lineage>
</organism>
<reference evidence="1 2" key="1">
    <citation type="journal article" date="2018" name="Sci. Rep.">
        <title>Genomic signatures of local adaptation to the degree of environmental predictability in rotifers.</title>
        <authorList>
            <person name="Franch-Gras L."/>
            <person name="Hahn C."/>
            <person name="Garcia-Roger E.M."/>
            <person name="Carmona M.J."/>
            <person name="Serra M."/>
            <person name="Gomez A."/>
        </authorList>
    </citation>
    <scope>NUCLEOTIDE SEQUENCE [LARGE SCALE GENOMIC DNA]</scope>
    <source>
        <strain evidence="1">HYR1</strain>
    </source>
</reference>
<evidence type="ECO:0000313" key="1">
    <source>
        <dbReference type="EMBL" id="RNA16912.1"/>
    </source>
</evidence>
<name>A0A3M7QZZ9_BRAPC</name>
<keyword evidence="2" id="KW-1185">Reference proteome</keyword>
<accession>A0A3M7QZZ9</accession>
<proteinExistence type="predicted"/>
<dbReference type="EMBL" id="REGN01004594">
    <property type="protein sequence ID" value="RNA16912.1"/>
    <property type="molecule type" value="Genomic_DNA"/>
</dbReference>
<protein>
    <submittedName>
        <fullName evidence="1">Uncharacterized protein</fullName>
    </submittedName>
</protein>
<gene>
    <name evidence="1" type="ORF">BpHYR1_009744</name>
</gene>
<dbReference type="Proteomes" id="UP000276133">
    <property type="component" value="Unassembled WGS sequence"/>
</dbReference>
<evidence type="ECO:0000313" key="2">
    <source>
        <dbReference type="Proteomes" id="UP000276133"/>
    </source>
</evidence>